<dbReference type="PANTHER" id="PTHR24416">
    <property type="entry name" value="TYROSINE-PROTEIN KINASE RECEPTOR"/>
    <property type="match status" value="1"/>
</dbReference>
<dbReference type="InterPro" id="IPR003306">
    <property type="entry name" value="WIF"/>
</dbReference>
<dbReference type="AlphaFoldDB" id="A0A5S6R625"/>
<sequence>MITSHSMNRGSACTSFTNSSPTVWMELHLWGTVKQAASYLDMLRFLFRCLIVGCLCASWCKVDLFVSNEEVKRVLGLNTTLPYVEDGLLNEYALKFQVPVPDAISQLFFQWVTRAKENVYYSIGAKLGKTDIMEAPSFSIPTQGIMPFQLEAFSVNLKCTGRKNGEVGVEIHVNYTWPSPRNVSNVVIRRKKICFHSPDAGGDTFPNGAKGWSDSGKATNVFYISIGGLFGLIVIIALLLVVYFTRLRKPTCGYEMQNAYRAPAVQEVLPPWNSHAQVPLFVPNEEKDVDFPCGHAASFLHANGSPTVPSSSANRSHCAKQVGQYTPAPVQKAQIQYWRAREVDIVATLQKLNVDSDQVELGKVLLEGNFGEVVSGLLEKNDGLSVDIIGKTVKKNASESQVTRFLRESLMFHGIPYHPNVSFVIAAFCLESSLPLLCYMHRGFGNLKKFLNRCSGVESALSHSLSTQDLVLMALHICRGLLHLHRNGIVHRDMATRNCLVCEDFVVQICDTGLSRDLFPQDYHCLGDNENRPVKWLALESLEKHEFSTASDVWSFGVTLWELVSLAHQPYHEVDPFEMAAFLMEDQRLYQPYNCPDELYGLMYCCWNLHPEARPSCPQLMVALEDFYNRLTLYI</sequence>
<evidence type="ECO:0000259" key="17">
    <source>
        <dbReference type="PROSITE" id="PS50814"/>
    </source>
</evidence>
<keyword evidence="9 15" id="KW-1133">Transmembrane helix</keyword>
<keyword evidence="10 15" id="KW-0472">Membrane</keyword>
<keyword evidence="18" id="KW-1185">Reference proteome</keyword>
<dbReference type="PANTHER" id="PTHR24416:SF349">
    <property type="entry name" value="TYROSINE-PROTEIN KINASE RYK"/>
    <property type="match status" value="1"/>
</dbReference>
<dbReference type="STRING" id="70415.A0A5S6R625"/>
<evidence type="ECO:0000313" key="18">
    <source>
        <dbReference type="Proteomes" id="UP000046395"/>
    </source>
</evidence>
<dbReference type="Gene3D" id="1.10.510.10">
    <property type="entry name" value="Transferase(Phosphotransferase) domain 1"/>
    <property type="match status" value="1"/>
</dbReference>
<evidence type="ECO:0000256" key="13">
    <source>
        <dbReference type="ARBA" id="ARBA00023180"/>
    </source>
</evidence>
<dbReference type="GO" id="GO:0043235">
    <property type="term" value="C:receptor complex"/>
    <property type="evidence" value="ECO:0007669"/>
    <property type="project" value="TreeGrafter"/>
</dbReference>
<comment type="subcellular location">
    <subcellularLocation>
        <location evidence="1">Cell membrane</location>
        <topology evidence="1">Single-pass membrane protein</topology>
    </subcellularLocation>
</comment>
<evidence type="ECO:0000256" key="4">
    <source>
        <dbReference type="ARBA" id="ARBA00022692"/>
    </source>
</evidence>
<dbReference type="InterPro" id="IPR008266">
    <property type="entry name" value="Tyr_kinase_AS"/>
</dbReference>
<evidence type="ECO:0000256" key="1">
    <source>
        <dbReference type="ARBA" id="ARBA00004162"/>
    </source>
</evidence>
<keyword evidence="5" id="KW-0732">Signal</keyword>
<evidence type="ECO:0000313" key="19">
    <source>
        <dbReference type="WBParaSite" id="TMUE_3000014898.1"/>
    </source>
</evidence>
<dbReference type="EC" id="2.7.10.1" evidence="2"/>
<dbReference type="Pfam" id="PF07714">
    <property type="entry name" value="PK_Tyr_Ser-Thr"/>
    <property type="match status" value="1"/>
</dbReference>
<evidence type="ECO:0000256" key="9">
    <source>
        <dbReference type="ARBA" id="ARBA00022989"/>
    </source>
</evidence>
<dbReference type="PROSITE" id="PS50011">
    <property type="entry name" value="PROTEIN_KINASE_DOM"/>
    <property type="match status" value="1"/>
</dbReference>
<evidence type="ECO:0000256" key="6">
    <source>
        <dbReference type="ARBA" id="ARBA00022741"/>
    </source>
</evidence>
<dbReference type="SMART" id="SM00469">
    <property type="entry name" value="WIF"/>
    <property type="match status" value="1"/>
</dbReference>
<dbReference type="PROSITE" id="PS00109">
    <property type="entry name" value="PROTEIN_KINASE_TYR"/>
    <property type="match status" value="1"/>
</dbReference>
<dbReference type="PROSITE" id="PS50814">
    <property type="entry name" value="WIF"/>
    <property type="match status" value="1"/>
</dbReference>
<keyword evidence="12" id="KW-0675">Receptor</keyword>
<dbReference type="InterPro" id="IPR011009">
    <property type="entry name" value="Kinase-like_dom_sf"/>
</dbReference>
<dbReference type="Proteomes" id="UP000046395">
    <property type="component" value="Unassembled WGS sequence"/>
</dbReference>
<name>A0A5S6R625_TRIMR</name>
<protein>
    <recommendedName>
        <fullName evidence="2">receptor protein-tyrosine kinase</fullName>
        <ecNumber evidence="2">2.7.10.1</ecNumber>
    </recommendedName>
</protein>
<dbReference type="GO" id="GO:0051897">
    <property type="term" value="P:positive regulation of phosphatidylinositol 3-kinase/protein kinase B signal transduction"/>
    <property type="evidence" value="ECO:0007669"/>
    <property type="project" value="TreeGrafter"/>
</dbReference>
<keyword evidence="4 15" id="KW-0812">Transmembrane</keyword>
<evidence type="ECO:0000256" key="14">
    <source>
        <dbReference type="ARBA" id="ARBA00051243"/>
    </source>
</evidence>
<feature type="domain" description="Protein kinase" evidence="16">
    <location>
        <begin position="359"/>
        <end position="628"/>
    </location>
</feature>
<evidence type="ECO:0000256" key="2">
    <source>
        <dbReference type="ARBA" id="ARBA00011902"/>
    </source>
</evidence>
<dbReference type="FunFam" id="1.10.510.10:FF:001512">
    <property type="entry name" value="Receptor tyrosine-protein kinase erbB-2"/>
    <property type="match status" value="1"/>
</dbReference>
<keyword evidence="13" id="KW-0325">Glycoprotein</keyword>
<keyword evidence="7" id="KW-0418">Kinase</keyword>
<feature type="domain" description="WIF" evidence="17">
    <location>
        <begin position="64"/>
        <end position="194"/>
    </location>
</feature>
<comment type="catalytic activity">
    <reaction evidence="14">
        <text>L-tyrosyl-[protein] + ATP = O-phospho-L-tyrosyl-[protein] + ADP + H(+)</text>
        <dbReference type="Rhea" id="RHEA:10596"/>
        <dbReference type="Rhea" id="RHEA-COMP:10136"/>
        <dbReference type="Rhea" id="RHEA-COMP:20101"/>
        <dbReference type="ChEBI" id="CHEBI:15378"/>
        <dbReference type="ChEBI" id="CHEBI:30616"/>
        <dbReference type="ChEBI" id="CHEBI:46858"/>
        <dbReference type="ChEBI" id="CHEBI:61978"/>
        <dbReference type="ChEBI" id="CHEBI:456216"/>
        <dbReference type="EC" id="2.7.10.1"/>
    </reaction>
</comment>
<dbReference type="InterPro" id="IPR050122">
    <property type="entry name" value="RTK"/>
</dbReference>
<dbReference type="InterPro" id="IPR001245">
    <property type="entry name" value="Ser-Thr/Tyr_kinase_cat_dom"/>
</dbReference>
<evidence type="ECO:0000256" key="3">
    <source>
        <dbReference type="ARBA" id="ARBA00022679"/>
    </source>
</evidence>
<dbReference type="GO" id="GO:0005524">
    <property type="term" value="F:ATP binding"/>
    <property type="evidence" value="ECO:0007669"/>
    <property type="project" value="UniProtKB-KW"/>
</dbReference>
<evidence type="ECO:0000256" key="7">
    <source>
        <dbReference type="ARBA" id="ARBA00022777"/>
    </source>
</evidence>
<dbReference type="GO" id="GO:0048680">
    <property type="term" value="P:positive regulation of axon regeneration"/>
    <property type="evidence" value="ECO:0007669"/>
    <property type="project" value="UniProtKB-ARBA"/>
</dbReference>
<organism evidence="18 19">
    <name type="scientific">Trichuris muris</name>
    <name type="common">Mouse whipworm</name>
    <dbReference type="NCBI Taxonomy" id="70415"/>
    <lineage>
        <taxon>Eukaryota</taxon>
        <taxon>Metazoa</taxon>
        <taxon>Ecdysozoa</taxon>
        <taxon>Nematoda</taxon>
        <taxon>Enoplea</taxon>
        <taxon>Dorylaimia</taxon>
        <taxon>Trichinellida</taxon>
        <taxon>Trichuridae</taxon>
        <taxon>Trichuris</taxon>
    </lineage>
</organism>
<keyword evidence="11" id="KW-0829">Tyrosine-protein kinase</keyword>
<dbReference type="SUPFAM" id="SSF56112">
    <property type="entry name" value="Protein kinase-like (PK-like)"/>
    <property type="match status" value="1"/>
</dbReference>
<dbReference type="GO" id="GO:0007169">
    <property type="term" value="P:cell surface receptor protein tyrosine kinase signaling pathway"/>
    <property type="evidence" value="ECO:0007669"/>
    <property type="project" value="TreeGrafter"/>
</dbReference>
<dbReference type="InterPro" id="IPR000719">
    <property type="entry name" value="Prot_kinase_dom"/>
</dbReference>
<keyword evidence="3" id="KW-0808">Transferase</keyword>
<evidence type="ECO:0000256" key="5">
    <source>
        <dbReference type="ARBA" id="ARBA00022729"/>
    </source>
</evidence>
<evidence type="ECO:0000256" key="12">
    <source>
        <dbReference type="ARBA" id="ARBA00023170"/>
    </source>
</evidence>
<dbReference type="Gene3D" id="2.60.40.2170">
    <property type="entry name" value="Wnt, WIF domain"/>
    <property type="match status" value="1"/>
</dbReference>
<dbReference type="GO" id="GO:0004714">
    <property type="term" value="F:transmembrane receptor protein tyrosine kinase activity"/>
    <property type="evidence" value="ECO:0007669"/>
    <property type="project" value="UniProtKB-EC"/>
</dbReference>
<dbReference type="WBParaSite" id="TMUE_3000014898.1">
    <property type="protein sequence ID" value="TMUE_3000014898.1"/>
    <property type="gene ID" value="WBGene00302382"/>
</dbReference>
<evidence type="ECO:0000256" key="11">
    <source>
        <dbReference type="ARBA" id="ARBA00023137"/>
    </source>
</evidence>
<keyword evidence="8" id="KW-0067">ATP-binding</keyword>
<dbReference type="GO" id="GO:0007409">
    <property type="term" value="P:axonogenesis"/>
    <property type="evidence" value="ECO:0007669"/>
    <property type="project" value="TreeGrafter"/>
</dbReference>
<proteinExistence type="predicted"/>
<accession>A0A5S6R625</accession>
<keyword evidence="6" id="KW-0547">Nucleotide-binding</keyword>
<dbReference type="Gene3D" id="3.30.200.20">
    <property type="entry name" value="Phosphorylase Kinase, domain 1"/>
    <property type="match status" value="1"/>
</dbReference>
<evidence type="ECO:0000256" key="10">
    <source>
        <dbReference type="ARBA" id="ARBA00023136"/>
    </source>
</evidence>
<evidence type="ECO:0000256" key="8">
    <source>
        <dbReference type="ARBA" id="ARBA00022840"/>
    </source>
</evidence>
<evidence type="ECO:0000259" key="16">
    <source>
        <dbReference type="PROSITE" id="PS50011"/>
    </source>
</evidence>
<reference evidence="19" key="1">
    <citation type="submission" date="2019-12" db="UniProtKB">
        <authorList>
            <consortium name="WormBaseParasite"/>
        </authorList>
    </citation>
    <scope>IDENTIFICATION</scope>
</reference>
<dbReference type="InterPro" id="IPR038677">
    <property type="entry name" value="WIF_sf"/>
</dbReference>
<dbReference type="GO" id="GO:0005886">
    <property type="term" value="C:plasma membrane"/>
    <property type="evidence" value="ECO:0007669"/>
    <property type="project" value="UniProtKB-SubCell"/>
</dbReference>
<dbReference type="Pfam" id="PF02019">
    <property type="entry name" value="WIF"/>
    <property type="match status" value="1"/>
</dbReference>
<evidence type="ECO:0000256" key="15">
    <source>
        <dbReference type="SAM" id="Phobius"/>
    </source>
</evidence>
<feature type="transmembrane region" description="Helical" evidence="15">
    <location>
        <begin position="221"/>
        <end position="244"/>
    </location>
</feature>